<evidence type="ECO:0000256" key="11">
    <source>
        <dbReference type="ARBA" id="ARBA00023235"/>
    </source>
</evidence>
<name>A0A1I5FZG2_9BACT</name>
<evidence type="ECO:0000256" key="9">
    <source>
        <dbReference type="ARBA" id="ARBA00023172"/>
    </source>
</evidence>
<comment type="function">
    <text evidence="15">Plays a critical role in recombination and DNA repair. Helps process Holliday junction intermediates to mature products by catalyzing branch migration. Has replication fork regression activity, unwinds stalled or blocked replication forks to make a HJ that can be resolved. Has a DNA unwinding activity characteristic of a DNA helicase with 3'-5' polarity.</text>
</comment>
<dbReference type="GO" id="GO:0043138">
    <property type="term" value="F:3'-5' DNA helicase activity"/>
    <property type="evidence" value="ECO:0007669"/>
    <property type="project" value="UniProtKB-EC"/>
</dbReference>
<dbReference type="SUPFAM" id="SSF50249">
    <property type="entry name" value="Nucleic acid-binding proteins"/>
    <property type="match status" value="1"/>
</dbReference>
<keyword evidence="19" id="KW-1185">Reference proteome</keyword>
<organism evidence="18 19">
    <name type="scientific">Algoriphagus ornithinivorans</name>
    <dbReference type="NCBI Taxonomy" id="226506"/>
    <lineage>
        <taxon>Bacteria</taxon>
        <taxon>Pseudomonadati</taxon>
        <taxon>Bacteroidota</taxon>
        <taxon>Cytophagia</taxon>
        <taxon>Cytophagales</taxon>
        <taxon>Cyclobacteriaceae</taxon>
        <taxon>Algoriphagus</taxon>
    </lineage>
</organism>
<dbReference type="InterPro" id="IPR027417">
    <property type="entry name" value="P-loop_NTPase"/>
</dbReference>
<dbReference type="CDD" id="cd17992">
    <property type="entry name" value="DEXHc_RecG"/>
    <property type="match status" value="1"/>
</dbReference>
<dbReference type="InterPro" id="IPR004609">
    <property type="entry name" value="ATP-dep_DNA_helicase_RecG"/>
</dbReference>
<evidence type="ECO:0000256" key="8">
    <source>
        <dbReference type="ARBA" id="ARBA00023125"/>
    </source>
</evidence>
<dbReference type="EMBL" id="FOVW01000005">
    <property type="protein sequence ID" value="SFO29152.1"/>
    <property type="molecule type" value="Genomic_DNA"/>
</dbReference>
<evidence type="ECO:0000313" key="18">
    <source>
        <dbReference type="EMBL" id="SFO29152.1"/>
    </source>
</evidence>
<feature type="domain" description="Helicase C-terminal" evidence="17">
    <location>
        <begin position="464"/>
        <end position="629"/>
    </location>
</feature>
<dbReference type="InterPro" id="IPR011545">
    <property type="entry name" value="DEAD/DEAH_box_helicase_dom"/>
</dbReference>
<proteinExistence type="inferred from homology"/>
<comment type="catalytic activity">
    <reaction evidence="12 15">
        <text>Couples ATP hydrolysis with the unwinding of duplex DNA by translocating in the 3'-5' direction.</text>
        <dbReference type="EC" id="5.6.2.4"/>
    </reaction>
</comment>
<keyword evidence="5 15" id="KW-0378">Hydrolase</keyword>
<dbReference type="GO" id="GO:0003677">
    <property type="term" value="F:DNA binding"/>
    <property type="evidence" value="ECO:0007669"/>
    <property type="project" value="UniProtKB-KW"/>
</dbReference>
<dbReference type="Gene3D" id="3.40.50.300">
    <property type="entry name" value="P-loop containing nucleotide triphosphate hydrolases"/>
    <property type="match status" value="2"/>
</dbReference>
<dbReference type="GO" id="GO:0016887">
    <property type="term" value="F:ATP hydrolysis activity"/>
    <property type="evidence" value="ECO:0007669"/>
    <property type="project" value="RHEA"/>
</dbReference>
<evidence type="ECO:0000256" key="12">
    <source>
        <dbReference type="ARBA" id="ARBA00034617"/>
    </source>
</evidence>
<comment type="catalytic activity">
    <reaction evidence="14 15">
        <text>ATP + H2O = ADP + phosphate + H(+)</text>
        <dbReference type="Rhea" id="RHEA:13065"/>
        <dbReference type="ChEBI" id="CHEBI:15377"/>
        <dbReference type="ChEBI" id="CHEBI:15378"/>
        <dbReference type="ChEBI" id="CHEBI:30616"/>
        <dbReference type="ChEBI" id="CHEBI:43474"/>
        <dbReference type="ChEBI" id="CHEBI:456216"/>
        <dbReference type="EC" id="5.6.2.4"/>
    </reaction>
</comment>
<protein>
    <recommendedName>
        <fullName evidence="2 15">ATP-dependent DNA helicase RecG</fullName>
        <ecNumber evidence="13 15">5.6.2.4</ecNumber>
    </recommendedName>
</protein>
<dbReference type="Pfam" id="PF00270">
    <property type="entry name" value="DEAD"/>
    <property type="match status" value="1"/>
</dbReference>
<evidence type="ECO:0000256" key="1">
    <source>
        <dbReference type="ARBA" id="ARBA00007504"/>
    </source>
</evidence>
<dbReference type="InterPro" id="IPR033454">
    <property type="entry name" value="RecG_wedge"/>
</dbReference>
<keyword evidence="3 15" id="KW-0547">Nucleotide-binding</keyword>
<evidence type="ECO:0000259" key="17">
    <source>
        <dbReference type="PROSITE" id="PS51194"/>
    </source>
</evidence>
<dbReference type="Pfam" id="PF00271">
    <property type="entry name" value="Helicase_C"/>
    <property type="match status" value="1"/>
</dbReference>
<dbReference type="InterPro" id="IPR012340">
    <property type="entry name" value="NA-bd_OB-fold"/>
</dbReference>
<dbReference type="CDD" id="cd04488">
    <property type="entry name" value="RecG_wedge_OBF"/>
    <property type="match status" value="1"/>
</dbReference>
<dbReference type="STRING" id="226506.SAMN04488519_105127"/>
<gene>
    <name evidence="18" type="ORF">SAMN04488519_105127</name>
</gene>
<dbReference type="PROSITE" id="PS51194">
    <property type="entry name" value="HELICASE_CTER"/>
    <property type="match status" value="1"/>
</dbReference>
<dbReference type="InterPro" id="IPR001650">
    <property type="entry name" value="Helicase_C-like"/>
</dbReference>
<comment type="similarity">
    <text evidence="1 15">Belongs to the helicase family. RecG subfamily.</text>
</comment>
<evidence type="ECO:0000256" key="4">
    <source>
        <dbReference type="ARBA" id="ARBA00022763"/>
    </source>
</evidence>
<dbReference type="InterPro" id="IPR045562">
    <property type="entry name" value="RecG_dom3_C"/>
</dbReference>
<dbReference type="NCBIfam" id="TIGR00643">
    <property type="entry name" value="recG"/>
    <property type="match status" value="1"/>
</dbReference>
<evidence type="ECO:0000256" key="15">
    <source>
        <dbReference type="RuleBase" id="RU363016"/>
    </source>
</evidence>
<dbReference type="Gene3D" id="2.40.50.140">
    <property type="entry name" value="Nucleic acid-binding proteins"/>
    <property type="match status" value="1"/>
</dbReference>
<dbReference type="Proteomes" id="UP000199564">
    <property type="component" value="Unassembled WGS sequence"/>
</dbReference>
<keyword evidence="10 15" id="KW-0234">DNA repair</keyword>
<dbReference type="Pfam" id="PF19833">
    <property type="entry name" value="RecG_dom3_C"/>
    <property type="match status" value="1"/>
</dbReference>
<evidence type="ECO:0000256" key="6">
    <source>
        <dbReference type="ARBA" id="ARBA00022806"/>
    </source>
</evidence>
<evidence type="ECO:0000256" key="14">
    <source>
        <dbReference type="ARBA" id="ARBA00048988"/>
    </source>
</evidence>
<evidence type="ECO:0000256" key="13">
    <source>
        <dbReference type="ARBA" id="ARBA00034808"/>
    </source>
</evidence>
<dbReference type="NCBIfam" id="NF008168">
    <property type="entry name" value="PRK10917.2-2"/>
    <property type="match status" value="1"/>
</dbReference>
<evidence type="ECO:0000256" key="7">
    <source>
        <dbReference type="ARBA" id="ARBA00022840"/>
    </source>
</evidence>
<dbReference type="RefSeq" id="WP_091653344.1">
    <property type="nucleotide sequence ID" value="NZ_FOVW01000005.1"/>
</dbReference>
<dbReference type="GO" id="GO:0006281">
    <property type="term" value="P:DNA repair"/>
    <property type="evidence" value="ECO:0007669"/>
    <property type="project" value="UniProtKB-UniRule"/>
</dbReference>
<dbReference type="SMART" id="SM00487">
    <property type="entry name" value="DEXDc"/>
    <property type="match status" value="1"/>
</dbReference>
<dbReference type="NCBIfam" id="NF008165">
    <property type="entry name" value="PRK10917.1-3"/>
    <property type="match status" value="1"/>
</dbReference>
<keyword evidence="9 15" id="KW-0233">DNA recombination</keyword>
<evidence type="ECO:0000256" key="5">
    <source>
        <dbReference type="ARBA" id="ARBA00022801"/>
    </source>
</evidence>
<keyword evidence="4 15" id="KW-0227">DNA damage</keyword>
<dbReference type="SUPFAM" id="SSF52540">
    <property type="entry name" value="P-loop containing nucleoside triphosphate hydrolases"/>
    <property type="match status" value="2"/>
</dbReference>
<keyword evidence="11" id="KW-0413">Isomerase</keyword>
<evidence type="ECO:0000256" key="2">
    <source>
        <dbReference type="ARBA" id="ARBA00017846"/>
    </source>
</evidence>
<dbReference type="SMART" id="SM00490">
    <property type="entry name" value="HELICc"/>
    <property type="match status" value="1"/>
</dbReference>
<dbReference type="InterPro" id="IPR014001">
    <property type="entry name" value="Helicase_ATP-bd"/>
</dbReference>
<dbReference type="PROSITE" id="PS51192">
    <property type="entry name" value="HELICASE_ATP_BIND_1"/>
    <property type="match status" value="1"/>
</dbReference>
<evidence type="ECO:0000259" key="16">
    <source>
        <dbReference type="PROSITE" id="PS51192"/>
    </source>
</evidence>
<dbReference type="GO" id="GO:0005524">
    <property type="term" value="F:ATP binding"/>
    <property type="evidence" value="ECO:0007669"/>
    <property type="project" value="UniProtKB-KW"/>
</dbReference>
<evidence type="ECO:0000313" key="19">
    <source>
        <dbReference type="Proteomes" id="UP000199564"/>
    </source>
</evidence>
<accession>A0A1I5FZG2</accession>
<feature type="domain" description="Helicase ATP-binding" evidence="16">
    <location>
        <begin position="282"/>
        <end position="445"/>
    </location>
</feature>
<reference evidence="19" key="1">
    <citation type="submission" date="2016-10" db="EMBL/GenBank/DDBJ databases">
        <authorList>
            <person name="Varghese N."/>
            <person name="Submissions S."/>
        </authorList>
    </citation>
    <scope>NUCLEOTIDE SEQUENCE [LARGE SCALE GENOMIC DNA]</scope>
    <source>
        <strain evidence="19">DSM 15282</strain>
    </source>
</reference>
<sequence length="697" mass="79299">MSGFFDTKIEFLKGVGPQRADLLNKELSIFSYGDLLQHYPFRYEDRSKFYKIRELHSDLENVQVIARILKVELIGMGGKRRLVAHVADETGEMEMTWFKGIQWVQKKLPTGAVFIFFGKPAQFGRKWSIAHPEMEPLSQASEKRNNFQPVYSTTEKLRARFLDSRGISKIMEQLVQACYPHIQETLPQEIIQQYQLIGKREAVKEIHFPSEPGLLHRARKRLKFEEFFFLQLRLLMMKVARTEKFKGQVLDNTELLTDFYQNHIPFELTNAQKRVIREAYHDLKSGKQMNRLVQGDVGSGKTMVAFICMLIAISSGAQACLMAPTEILANQHYEGLKEFADMMGLKIAILTGSVKKSARKIIHEELLSGELKILIGTHALLEDIVQFQNLGLAIVDEQHRFGVAQRAKLWAKNEEFLPHVLVMTATPIPRTLAMTLYGDLDVSVIDELPAGRKPIQTVHRYDKDRLKVFGFINQEIQKGRQVYIVYPLIEDSETLDLKSLMDGYESIARAFPQYPLSIVHGAMKSDAKDYEMQRFVKGETKIMVATTVIEVGVNVPNASVMVIENAERFGLSQLHQLRGRVGRGAEQSYCILMSKYELSKDSRVRLETMVRTNDGFEIADVDLRLRGPGDLMGTQQSGVTDLLIADLSKDAPILTLARDAAQQILANDPNLALPENAPILRQVRQQKKTAMNWSRIS</sequence>
<dbReference type="EC" id="5.6.2.4" evidence="13 15"/>
<dbReference type="Pfam" id="PF17191">
    <property type="entry name" value="RecG_wedge"/>
    <property type="match status" value="1"/>
</dbReference>
<evidence type="ECO:0000256" key="10">
    <source>
        <dbReference type="ARBA" id="ARBA00023204"/>
    </source>
</evidence>
<evidence type="ECO:0000256" key="3">
    <source>
        <dbReference type="ARBA" id="ARBA00022741"/>
    </source>
</evidence>
<dbReference type="AlphaFoldDB" id="A0A1I5FZG2"/>
<keyword evidence="7 15" id="KW-0067">ATP-binding</keyword>
<keyword evidence="8" id="KW-0238">DNA-binding</keyword>
<dbReference type="PANTHER" id="PTHR47964">
    <property type="entry name" value="ATP-DEPENDENT DNA HELICASE HOMOLOG RECG, CHLOROPLASTIC"/>
    <property type="match status" value="1"/>
</dbReference>
<dbReference type="InterPro" id="IPR047112">
    <property type="entry name" value="RecG/Mfd"/>
</dbReference>
<dbReference type="PANTHER" id="PTHR47964:SF1">
    <property type="entry name" value="ATP-DEPENDENT DNA HELICASE HOMOLOG RECG, CHLOROPLASTIC"/>
    <property type="match status" value="1"/>
</dbReference>
<dbReference type="GO" id="GO:0006310">
    <property type="term" value="P:DNA recombination"/>
    <property type="evidence" value="ECO:0007669"/>
    <property type="project" value="UniProtKB-UniRule"/>
</dbReference>
<keyword evidence="6 15" id="KW-0347">Helicase</keyword>